<keyword evidence="2" id="KW-1185">Reference proteome</keyword>
<comment type="caution">
    <text evidence="1">The sequence shown here is derived from an EMBL/GenBank/DDBJ whole genome shotgun (WGS) entry which is preliminary data.</text>
</comment>
<accession>A0A397G8P5</accession>
<gene>
    <name evidence="1" type="ORF">Glove_682g15</name>
</gene>
<evidence type="ECO:0000313" key="2">
    <source>
        <dbReference type="Proteomes" id="UP000266861"/>
    </source>
</evidence>
<organism evidence="1 2">
    <name type="scientific">Diversispora epigaea</name>
    <dbReference type="NCBI Taxonomy" id="1348612"/>
    <lineage>
        <taxon>Eukaryota</taxon>
        <taxon>Fungi</taxon>
        <taxon>Fungi incertae sedis</taxon>
        <taxon>Mucoromycota</taxon>
        <taxon>Glomeromycotina</taxon>
        <taxon>Glomeromycetes</taxon>
        <taxon>Diversisporales</taxon>
        <taxon>Diversisporaceae</taxon>
        <taxon>Diversispora</taxon>
    </lineage>
</organism>
<sequence length="163" mass="19201">MSPSLFKFKKKQIKLNKIIIFYVQNYIKIKKMSFASQITDAILSRDSYLTAYKSGFAAFYHYREHLLTELLRLYQHRLFPSQLDALRERFEVSLQEVVNATPIDVEILERDYEHQPAITLEEQRDFVQRNHFEQAFSRLRESVQSVVKSTTKLSSHGSVSAHL</sequence>
<dbReference type="OrthoDB" id="2331028at2759"/>
<protein>
    <submittedName>
        <fullName evidence="1">Uncharacterized protein</fullName>
    </submittedName>
</protein>
<dbReference type="Proteomes" id="UP000266861">
    <property type="component" value="Unassembled WGS sequence"/>
</dbReference>
<reference evidence="1 2" key="1">
    <citation type="submission" date="2018-08" db="EMBL/GenBank/DDBJ databases">
        <title>Genome and evolution of the arbuscular mycorrhizal fungus Diversispora epigaea (formerly Glomus versiforme) and its bacterial endosymbionts.</title>
        <authorList>
            <person name="Sun X."/>
            <person name="Fei Z."/>
            <person name="Harrison M."/>
        </authorList>
    </citation>
    <scope>NUCLEOTIDE SEQUENCE [LARGE SCALE GENOMIC DNA]</scope>
    <source>
        <strain evidence="1 2">IT104</strain>
    </source>
</reference>
<dbReference type="EMBL" id="PQFF01000551">
    <property type="protein sequence ID" value="RHZ45283.1"/>
    <property type="molecule type" value="Genomic_DNA"/>
</dbReference>
<proteinExistence type="predicted"/>
<name>A0A397G8P5_9GLOM</name>
<evidence type="ECO:0000313" key="1">
    <source>
        <dbReference type="EMBL" id="RHZ45283.1"/>
    </source>
</evidence>
<dbReference type="AlphaFoldDB" id="A0A397G8P5"/>